<keyword evidence="4" id="KW-1185">Reference proteome</keyword>
<reference evidence="2 4" key="1">
    <citation type="journal article" date="2022" name="bioRxiv">
        <title>Prophages regulate Shewanella fidelis 3313 motility and biofilm formation: implications for gut colonization dynamics in Ciona robusta.</title>
        <authorList>
            <person name="Natarajan O."/>
            <person name="Gibboney S.L."/>
            <person name="Young M.N."/>
            <person name="Lim S.J."/>
            <person name="Pluta N."/>
            <person name="Atkinson C.G."/>
            <person name="Leigh B.A."/>
            <person name="Liberti A."/>
            <person name="Kees E.D."/>
            <person name="Breitbart M."/>
            <person name="Gralnick J.A."/>
            <person name="Dishaw L.J."/>
        </authorList>
    </citation>
    <scope>NUCLEOTIDE SEQUENCE [LARGE SCALE GENOMIC DNA]</scope>
    <source>
        <strain evidence="2 4">JG4066</strain>
    </source>
</reference>
<evidence type="ECO:0000313" key="4">
    <source>
        <dbReference type="Proteomes" id="UP001271263"/>
    </source>
</evidence>
<gene>
    <name evidence="1" type="ORF">OS133_08485</name>
    <name evidence="2" type="ORF">OS134_07230</name>
</gene>
<evidence type="ECO:0000313" key="3">
    <source>
        <dbReference type="Proteomes" id="UP001259340"/>
    </source>
</evidence>
<dbReference type="RefSeq" id="WP_310654590.1">
    <property type="nucleotide sequence ID" value="NZ_JAPMLA010000001.1"/>
</dbReference>
<evidence type="ECO:0000313" key="1">
    <source>
        <dbReference type="EMBL" id="MDR8523718.1"/>
    </source>
</evidence>
<proteinExistence type="predicted"/>
<accession>A0AAW8NKC6</accession>
<sequence length="83" mass="9572">MKSVIEQDIRILKGGWRVAESEDEIKYVKRLVIALSIEGDPKNGYHLIMTPDGLFTADLHFDSIKEAKEEAEEYFEVSNIQWS</sequence>
<evidence type="ECO:0000313" key="2">
    <source>
        <dbReference type="EMBL" id="MDW4823847.1"/>
    </source>
</evidence>
<comment type="caution">
    <text evidence="1">The sequence shown here is derived from an EMBL/GenBank/DDBJ whole genome shotgun (WGS) entry which is preliminary data.</text>
</comment>
<name>A0AAW8NKC6_9GAMM</name>
<reference evidence="1" key="2">
    <citation type="submission" date="2022-11" db="EMBL/GenBank/DDBJ databases">
        <title>Prophages regulate Shewanella fidelis motility and biofilm formation: implications for gut colonization dynamics in Ciona robusta.</title>
        <authorList>
            <person name="Natarajan O."/>
            <person name="Gibboney S.L."/>
            <person name="Young M.N."/>
            <person name="Lim S.J."/>
            <person name="Pluta N."/>
            <person name="Atkinson C.G.F."/>
            <person name="Leigh B.A."/>
            <person name="Liberti A."/>
            <person name="Kees E."/>
            <person name="Breitbart M."/>
            <person name="Gralnick J."/>
            <person name="Dishaw L.J."/>
        </authorList>
    </citation>
    <scope>NUCLEOTIDE SEQUENCE</scope>
    <source>
        <strain evidence="1">3313</strain>
    </source>
</reference>
<dbReference type="Proteomes" id="UP001271263">
    <property type="component" value="Unassembled WGS sequence"/>
</dbReference>
<protein>
    <submittedName>
        <fullName evidence="1">Uncharacterized protein</fullName>
    </submittedName>
</protein>
<dbReference type="EMBL" id="JAPMLE010000001">
    <property type="protein sequence ID" value="MDR8523718.1"/>
    <property type="molecule type" value="Genomic_DNA"/>
</dbReference>
<organism evidence="1 3">
    <name type="scientific">Shewanella fidelis</name>
    <dbReference type="NCBI Taxonomy" id="173509"/>
    <lineage>
        <taxon>Bacteria</taxon>
        <taxon>Pseudomonadati</taxon>
        <taxon>Pseudomonadota</taxon>
        <taxon>Gammaproteobacteria</taxon>
        <taxon>Alteromonadales</taxon>
        <taxon>Shewanellaceae</taxon>
        <taxon>Shewanella</taxon>
    </lineage>
</organism>
<dbReference type="EMBL" id="JAPMLD010000002">
    <property type="protein sequence ID" value="MDW4823847.1"/>
    <property type="molecule type" value="Genomic_DNA"/>
</dbReference>
<dbReference type="Proteomes" id="UP001259340">
    <property type="component" value="Unassembled WGS sequence"/>
</dbReference>
<dbReference type="AlphaFoldDB" id="A0AAW8NKC6"/>